<reference evidence="4" key="1">
    <citation type="journal article" date="2023" name="Commun. Biol.">
        <title>Genome analysis of Parmales, the sister group of diatoms, reveals the evolutionary specialization of diatoms from phago-mixotrophs to photoautotrophs.</title>
        <authorList>
            <person name="Ban H."/>
            <person name="Sato S."/>
            <person name="Yoshikawa S."/>
            <person name="Yamada K."/>
            <person name="Nakamura Y."/>
            <person name="Ichinomiya M."/>
            <person name="Sato N."/>
            <person name="Blanc-Mathieu R."/>
            <person name="Endo H."/>
            <person name="Kuwata A."/>
            <person name="Ogata H."/>
        </authorList>
    </citation>
    <scope>NUCLEOTIDE SEQUENCE [LARGE SCALE GENOMIC DNA]</scope>
    <source>
        <strain evidence="4">NIES 3700</strain>
    </source>
</reference>
<name>A0A9W7C0B4_9STRA</name>
<accession>A0A9W7C0B4</accession>
<feature type="transmembrane region" description="Helical" evidence="2">
    <location>
        <begin position="1051"/>
        <end position="1070"/>
    </location>
</feature>
<feature type="compositionally biased region" description="Low complexity" evidence="1">
    <location>
        <begin position="1120"/>
        <end position="1130"/>
    </location>
</feature>
<sequence>MASITVSTGPAPSEPIHDPPSDTTTNPLTSDRQEANPAPVPVPPPLTRPPSESAPPPPLRPQHVVVPTPSYFPPQIPTPQHVPTGNLFTRQDSWKKKSELRKAATIEIFQTQARICVHPFFVYVCLLQIFSALVINVYSLLKQTYGNEWLPFSQNCIHLLDDLIQPFSVLAWTFILVADPRGSNSSLYLGTLLNILCSVVQIIGDLQARGELELVEERYKAMCIVEEFADWDRPHDNCTISQDAIMTEYATTFLSSQRGLPAHVMSIMIFFVIIKRAVLPGKKKLAEFDDERLKQIILKDNPIFLMSVLSAMMFVLSQAVSCLGDHREEPEMCYPVVQSCCVAMWFGCTAFAAHVLILPFKTSSYDITDFMRFNMSFHEQCQALVGIWSVVVVLFVFASGVALDEKLASFWMFTHTIEPWGLTVRGSLFFLTMLMMLIGLGMTAIPEERIRAQSERQQRRSRRLFRIAEYIRIKFRSTKPGEWCPALRYCCLILSIILQLSSLMYYHYQSNDYYEALKWHDGSVVFVSAGYILGTLFSATRPKSTSWWQKNFPNVAPLNFLGLGIYAVWSGNRFWGSGEIVLGVVGLMIRPLFLNARKLTANLAEADLDEHLSSSLTSSFVIIPSITFLIAEVFSCYTTELERGFCYQLFLGNWTVAMWLGLSFLVSLVYGSIIFKHYTFEDWCFFNVEATLENFSRCISAFITTALSFFIFGLRSFNVLQDEPPYNPDEIGDKEYKSAGRKLFYFSGWLCAIVLNIIILDATISGLKVAKLQKMTEVHEEEDLEGHTPLLYKIFEALSKIEARLHLSQFSVGENTARISSLYTEILFLTCIVGCIVQTVGLFLGTFCTGFARSIGIFIQIAYWLGVILHGALLTAYIFSDIESAPINVRKKTIVKVSFLSVHILKIFRWVYEGGWLWCCYDVFCFLITMLLLKAMDKNHQACADQFSVKERRQHLVLCFKIMVANLPTQLYFVGELVACLVRQLHLQRKSPDEHKFELLDNSCLDIFYGILPLALFNGFCIVQYINYGLYSEMQHNIENVATLNLTQFNLYRTGNSVVLIGLAVFAYSLRHENGYMDTRDWTTLYVLVGIFWTLVITETALTFVFRVYKLIAASLSSRSRSSSSSRPSLQKPDRDKLSMEERLEDRETSMWDGGSKGTKRTTVISYGRSASKQENTRKKSDEEKGRVFEISPGFL</sequence>
<organism evidence="3 4">
    <name type="scientific">Triparma laevis f. longispina</name>
    <dbReference type="NCBI Taxonomy" id="1714387"/>
    <lineage>
        <taxon>Eukaryota</taxon>
        <taxon>Sar</taxon>
        <taxon>Stramenopiles</taxon>
        <taxon>Ochrophyta</taxon>
        <taxon>Bolidophyceae</taxon>
        <taxon>Parmales</taxon>
        <taxon>Triparmaceae</taxon>
        <taxon>Triparma</taxon>
    </lineage>
</organism>
<evidence type="ECO:0000256" key="2">
    <source>
        <dbReference type="SAM" id="Phobius"/>
    </source>
</evidence>
<proteinExistence type="predicted"/>
<evidence type="ECO:0000256" key="1">
    <source>
        <dbReference type="SAM" id="MobiDB-lite"/>
    </source>
</evidence>
<feature type="region of interest" description="Disordered" evidence="1">
    <location>
        <begin position="1"/>
        <end position="64"/>
    </location>
</feature>
<keyword evidence="4" id="KW-1185">Reference proteome</keyword>
<feature type="compositionally biased region" description="Polar residues" evidence="1">
    <location>
        <begin position="1161"/>
        <end position="1174"/>
    </location>
</feature>
<evidence type="ECO:0000313" key="4">
    <source>
        <dbReference type="Proteomes" id="UP001165122"/>
    </source>
</evidence>
<comment type="caution">
    <text evidence="3">The sequence shown here is derived from an EMBL/GenBank/DDBJ whole genome shotgun (WGS) entry which is preliminary data.</text>
</comment>
<feature type="transmembrane region" description="Helical" evidence="2">
    <location>
        <begin position="260"/>
        <end position="278"/>
    </location>
</feature>
<dbReference type="EMBL" id="BRXW01000013">
    <property type="protein sequence ID" value="GMH99636.1"/>
    <property type="molecule type" value="Genomic_DNA"/>
</dbReference>
<feature type="transmembrane region" description="Helical" evidence="2">
    <location>
        <begin position="915"/>
        <end position="935"/>
    </location>
</feature>
<feature type="transmembrane region" description="Helical" evidence="2">
    <location>
        <begin position="858"/>
        <end position="880"/>
    </location>
</feature>
<feature type="compositionally biased region" description="Pro residues" evidence="1">
    <location>
        <begin position="38"/>
        <end position="60"/>
    </location>
</feature>
<gene>
    <name evidence="3" type="ORF">TrLO_g5922</name>
</gene>
<feature type="transmembrane region" description="Helical" evidence="2">
    <location>
        <begin position="743"/>
        <end position="764"/>
    </location>
</feature>
<evidence type="ECO:0000313" key="3">
    <source>
        <dbReference type="EMBL" id="GMH99636.1"/>
    </source>
</evidence>
<feature type="transmembrane region" description="Helical" evidence="2">
    <location>
        <begin position="1085"/>
        <end position="1109"/>
    </location>
</feature>
<protein>
    <submittedName>
        <fullName evidence="3">Uncharacterized protein</fullName>
    </submittedName>
</protein>
<dbReference type="AlphaFoldDB" id="A0A9W7C0B4"/>
<feature type="transmembrane region" description="Helical" evidence="2">
    <location>
        <begin position="422"/>
        <end position="445"/>
    </location>
</feature>
<feature type="transmembrane region" description="Helical" evidence="2">
    <location>
        <begin position="1007"/>
        <end position="1030"/>
    </location>
</feature>
<feature type="transmembrane region" description="Helical" evidence="2">
    <location>
        <begin position="381"/>
        <end position="402"/>
    </location>
</feature>
<dbReference type="OrthoDB" id="10299368at2759"/>
<feature type="transmembrane region" description="Helical" evidence="2">
    <location>
        <begin position="826"/>
        <end position="852"/>
    </location>
</feature>
<feature type="transmembrane region" description="Helical" evidence="2">
    <location>
        <begin position="303"/>
        <end position="324"/>
    </location>
</feature>
<feature type="transmembrane region" description="Helical" evidence="2">
    <location>
        <begin position="519"/>
        <end position="539"/>
    </location>
</feature>
<dbReference type="Proteomes" id="UP001165122">
    <property type="component" value="Unassembled WGS sequence"/>
</dbReference>
<feature type="region of interest" description="Disordered" evidence="1">
    <location>
        <begin position="1120"/>
        <end position="1196"/>
    </location>
</feature>
<feature type="compositionally biased region" description="Polar residues" evidence="1">
    <location>
        <begin position="1"/>
        <end position="10"/>
    </location>
</feature>
<feature type="compositionally biased region" description="Basic and acidic residues" evidence="1">
    <location>
        <begin position="1132"/>
        <end position="1150"/>
    </location>
</feature>
<feature type="transmembrane region" description="Helical" evidence="2">
    <location>
        <begin position="486"/>
        <end position="507"/>
    </location>
</feature>
<feature type="transmembrane region" description="Helical" evidence="2">
    <location>
        <begin position="336"/>
        <end position="360"/>
    </location>
</feature>
<feature type="transmembrane region" description="Helical" evidence="2">
    <location>
        <begin position="615"/>
        <end position="634"/>
    </location>
</feature>
<feature type="compositionally biased region" description="Polar residues" evidence="1">
    <location>
        <begin position="21"/>
        <end position="30"/>
    </location>
</feature>
<feature type="transmembrane region" description="Helical" evidence="2">
    <location>
        <begin position="551"/>
        <end position="569"/>
    </location>
</feature>
<keyword evidence="2" id="KW-0812">Transmembrane</keyword>
<keyword evidence="2" id="KW-0472">Membrane</keyword>
<feature type="transmembrane region" description="Helical" evidence="2">
    <location>
        <begin position="186"/>
        <end position="204"/>
    </location>
</feature>
<feature type="compositionally biased region" description="Basic and acidic residues" evidence="1">
    <location>
        <begin position="1175"/>
        <end position="1188"/>
    </location>
</feature>
<keyword evidence="2" id="KW-1133">Transmembrane helix</keyword>
<feature type="transmembrane region" description="Helical" evidence="2">
    <location>
        <begin position="654"/>
        <end position="675"/>
    </location>
</feature>
<feature type="transmembrane region" description="Helical" evidence="2">
    <location>
        <begin position="575"/>
        <end position="594"/>
    </location>
</feature>
<feature type="transmembrane region" description="Helical" evidence="2">
    <location>
        <begin position="163"/>
        <end position="179"/>
    </location>
</feature>
<feature type="transmembrane region" description="Helical" evidence="2">
    <location>
        <begin position="120"/>
        <end position="141"/>
    </location>
</feature>
<feature type="transmembrane region" description="Helical" evidence="2">
    <location>
        <begin position="956"/>
        <end position="975"/>
    </location>
</feature>